<dbReference type="RefSeq" id="WP_069846141.1">
    <property type="nucleotide sequence ID" value="NZ_CP014859.1"/>
</dbReference>
<keyword evidence="3" id="KW-1185">Reference proteome</keyword>
<dbReference type="InterPro" id="IPR002731">
    <property type="entry name" value="ATPase_BadF"/>
</dbReference>
<keyword evidence="2" id="KW-0418">Kinase</keyword>
<name>A0AAC9MVJ3_9PSEU</name>
<organism evidence="2 3">
    <name type="scientific">Actinoalloteichus hymeniacidonis</name>
    <dbReference type="NCBI Taxonomy" id="340345"/>
    <lineage>
        <taxon>Bacteria</taxon>
        <taxon>Bacillati</taxon>
        <taxon>Actinomycetota</taxon>
        <taxon>Actinomycetes</taxon>
        <taxon>Pseudonocardiales</taxon>
        <taxon>Pseudonocardiaceae</taxon>
        <taxon>Actinoalloteichus</taxon>
    </lineage>
</organism>
<dbReference type="PANTHER" id="PTHR43190">
    <property type="entry name" value="N-ACETYL-D-GLUCOSAMINE KINASE"/>
    <property type="match status" value="1"/>
</dbReference>
<dbReference type="GO" id="GO:0016301">
    <property type="term" value="F:kinase activity"/>
    <property type="evidence" value="ECO:0007669"/>
    <property type="project" value="UniProtKB-KW"/>
</dbReference>
<feature type="domain" description="ATPase BadF/BadG/BcrA/BcrD type" evidence="1">
    <location>
        <begin position="9"/>
        <end position="314"/>
    </location>
</feature>
<dbReference type="KEGG" id="ahm:TL08_02025"/>
<dbReference type="EMBL" id="CP014859">
    <property type="protein sequence ID" value="AOS61243.1"/>
    <property type="molecule type" value="Genomic_DNA"/>
</dbReference>
<dbReference type="CDD" id="cd24007">
    <property type="entry name" value="ASKHA_NBD_eukNAGK-like"/>
    <property type="match status" value="1"/>
</dbReference>
<dbReference type="Pfam" id="PF01869">
    <property type="entry name" value="BcrAD_BadFG"/>
    <property type="match status" value="1"/>
</dbReference>
<dbReference type="SUPFAM" id="SSF53067">
    <property type="entry name" value="Actin-like ATPase domain"/>
    <property type="match status" value="2"/>
</dbReference>
<proteinExistence type="predicted"/>
<evidence type="ECO:0000313" key="2">
    <source>
        <dbReference type="EMBL" id="AOS61243.1"/>
    </source>
</evidence>
<dbReference type="Gene3D" id="3.30.420.40">
    <property type="match status" value="2"/>
</dbReference>
<sequence>MAASRDLVVGVDIGGTSITAVLAGPDGSTTARARGEGANPNSHPVEIATARLVGVLRELLGEVDPHRVRGGVLGIAGVSRLSDPIVAAAFQQAWRSVCPDAPMRALSDVEAAFAAGTPIGSGVVLVAGTGAIAARIEDNTLDRTAGGHGWLLGDEGSAFWLGREAVRHTLRAVEGRDHCGVLARRVLDAAEVPCPRAEGAAVVVDAAARRRLISVVGSAQPVRLAEYAPLVSAAHHAGDPAAVSIVRRGAAELADLVRGLRTAEEKTPVILAGSLLTSGSPIEDRLRVELAELAANDTLSVDAFDPASGAAWLAIVDSIDDSSEARLIHRRLTSARPSTP</sequence>
<keyword evidence="2" id="KW-0808">Transferase</keyword>
<dbReference type="AlphaFoldDB" id="A0AAC9MVJ3"/>
<gene>
    <name evidence="2" type="ORF">TL08_02025</name>
</gene>
<reference evidence="3" key="1">
    <citation type="submission" date="2016-03" db="EMBL/GenBank/DDBJ databases">
        <title>Complete genome sequence of the type strain Actinoalloteichus hymeniacidonis DSM 45092.</title>
        <authorList>
            <person name="Schaffert L."/>
            <person name="Albersmeier A."/>
            <person name="Winkler A."/>
            <person name="Kalinowski J."/>
            <person name="Zotchev S."/>
            <person name="Ruckert C."/>
        </authorList>
    </citation>
    <scope>NUCLEOTIDE SEQUENCE [LARGE SCALE GENOMIC DNA]</scope>
    <source>
        <strain evidence="3">HPA177(T) (DSM 45092(T))</strain>
    </source>
</reference>
<accession>A0AAC9MVJ3</accession>
<dbReference type="InterPro" id="IPR043129">
    <property type="entry name" value="ATPase_NBD"/>
</dbReference>
<dbReference type="PANTHER" id="PTHR43190:SF3">
    <property type="entry name" value="N-ACETYL-D-GLUCOSAMINE KINASE"/>
    <property type="match status" value="1"/>
</dbReference>
<evidence type="ECO:0000259" key="1">
    <source>
        <dbReference type="Pfam" id="PF01869"/>
    </source>
</evidence>
<dbReference type="Proteomes" id="UP000095210">
    <property type="component" value="Chromosome"/>
</dbReference>
<evidence type="ECO:0000313" key="3">
    <source>
        <dbReference type="Proteomes" id="UP000095210"/>
    </source>
</evidence>
<dbReference type="InterPro" id="IPR052519">
    <property type="entry name" value="Euk-type_GlcNAc_Kinase"/>
</dbReference>
<protein>
    <submittedName>
        <fullName evidence="2">N-acetylglucosamine kinase</fullName>
    </submittedName>
</protein>